<dbReference type="Proteomes" id="UP001215151">
    <property type="component" value="Unassembled WGS sequence"/>
</dbReference>
<feature type="region of interest" description="Disordered" evidence="4">
    <location>
        <begin position="79"/>
        <end position="153"/>
    </location>
</feature>
<dbReference type="Pfam" id="PF00505">
    <property type="entry name" value="HMG_box"/>
    <property type="match status" value="1"/>
</dbReference>
<evidence type="ECO:0000256" key="4">
    <source>
        <dbReference type="SAM" id="MobiDB-lite"/>
    </source>
</evidence>
<evidence type="ECO:0000259" key="5">
    <source>
        <dbReference type="PROSITE" id="PS50118"/>
    </source>
</evidence>
<dbReference type="GO" id="GO:0001228">
    <property type="term" value="F:DNA-binding transcription activator activity, RNA polymerase II-specific"/>
    <property type="evidence" value="ECO:0007669"/>
    <property type="project" value="TreeGrafter"/>
</dbReference>
<organism evidence="6 7">
    <name type="scientific">Trametes cubensis</name>
    <dbReference type="NCBI Taxonomy" id="1111947"/>
    <lineage>
        <taxon>Eukaryota</taxon>
        <taxon>Fungi</taxon>
        <taxon>Dikarya</taxon>
        <taxon>Basidiomycota</taxon>
        <taxon>Agaricomycotina</taxon>
        <taxon>Agaricomycetes</taxon>
        <taxon>Polyporales</taxon>
        <taxon>Polyporaceae</taxon>
        <taxon>Trametes</taxon>
    </lineage>
</organism>
<evidence type="ECO:0000256" key="3">
    <source>
        <dbReference type="PROSITE-ProRule" id="PRU00267"/>
    </source>
</evidence>
<dbReference type="SMART" id="SM00398">
    <property type="entry name" value="HMG"/>
    <property type="match status" value="1"/>
</dbReference>
<keyword evidence="2" id="KW-0804">Transcription</keyword>
<gene>
    <name evidence="6" type="ORF">ONZ51_g4488</name>
</gene>
<dbReference type="PROSITE" id="PS50118">
    <property type="entry name" value="HMG_BOX_2"/>
    <property type="match status" value="1"/>
</dbReference>
<dbReference type="InterPro" id="IPR050140">
    <property type="entry name" value="SRY-related_HMG-box_TF-like"/>
</dbReference>
<dbReference type="PANTHER" id="PTHR10270:SF161">
    <property type="entry name" value="SEX-DETERMINING REGION Y PROTEIN"/>
    <property type="match status" value="1"/>
</dbReference>
<dbReference type="AlphaFoldDB" id="A0AAD7TW02"/>
<evidence type="ECO:0000256" key="1">
    <source>
        <dbReference type="ARBA" id="ARBA00023125"/>
    </source>
</evidence>
<dbReference type="GO" id="GO:0000978">
    <property type="term" value="F:RNA polymerase II cis-regulatory region sequence-specific DNA binding"/>
    <property type="evidence" value="ECO:0007669"/>
    <property type="project" value="TreeGrafter"/>
</dbReference>
<dbReference type="PANTHER" id="PTHR10270">
    <property type="entry name" value="SOX TRANSCRIPTION FACTOR"/>
    <property type="match status" value="1"/>
</dbReference>
<evidence type="ECO:0000313" key="7">
    <source>
        <dbReference type="Proteomes" id="UP001215151"/>
    </source>
</evidence>
<feature type="compositionally biased region" description="Polar residues" evidence="4">
    <location>
        <begin position="1"/>
        <end position="13"/>
    </location>
</feature>
<keyword evidence="1 3" id="KW-0238">DNA-binding</keyword>
<evidence type="ECO:0000313" key="6">
    <source>
        <dbReference type="EMBL" id="KAJ8486987.1"/>
    </source>
</evidence>
<dbReference type="Gene3D" id="1.10.30.10">
    <property type="entry name" value="High mobility group box domain"/>
    <property type="match status" value="1"/>
</dbReference>
<feature type="region of interest" description="Disordered" evidence="4">
    <location>
        <begin position="1"/>
        <end position="21"/>
    </location>
</feature>
<sequence length="268" mass="29038">MAPTTAGKSSKAAQQPPRPPNAWLIYRAEKVKELHRTLPEGAVLVQSEASRLISPMWASEPREVRAEFERRAEAAKEEHARLYPGYKYQPVPKAEREKRKFEARAAKIKAKTTRAGGRKAAQLEQSREGSSSQSDAQSEAGPSGSSEGGSVAPECNYATSVEREDFLADYAEPGDTLYIVGDEASRAASLPWYVEDYPEYANSSAKESQAGDDLCATFSSSLAMDGWNDEGQSAFDCEASGSEYSGSLGYSSEDWDVVSTGSPVAHCE</sequence>
<name>A0AAD7TW02_9APHY</name>
<feature type="compositionally biased region" description="Low complexity" evidence="4">
    <location>
        <begin position="138"/>
        <end position="153"/>
    </location>
</feature>
<keyword evidence="7" id="KW-1185">Reference proteome</keyword>
<accession>A0AAD7TW02</accession>
<protein>
    <recommendedName>
        <fullName evidence="5">HMG box domain-containing protein</fullName>
    </recommendedName>
</protein>
<feature type="compositionally biased region" description="Polar residues" evidence="4">
    <location>
        <begin position="128"/>
        <end position="137"/>
    </location>
</feature>
<dbReference type="InterPro" id="IPR036910">
    <property type="entry name" value="HMG_box_dom_sf"/>
</dbReference>
<feature type="compositionally biased region" description="Basic and acidic residues" evidence="4">
    <location>
        <begin position="93"/>
        <end position="105"/>
    </location>
</feature>
<feature type="domain" description="HMG box" evidence="5">
    <location>
        <begin position="16"/>
        <end position="87"/>
    </location>
</feature>
<keyword evidence="3" id="KW-0539">Nucleus</keyword>
<dbReference type="SUPFAM" id="SSF47095">
    <property type="entry name" value="HMG-box"/>
    <property type="match status" value="1"/>
</dbReference>
<dbReference type="EMBL" id="JAPEVG010000087">
    <property type="protein sequence ID" value="KAJ8486987.1"/>
    <property type="molecule type" value="Genomic_DNA"/>
</dbReference>
<reference evidence="6" key="1">
    <citation type="submission" date="2022-11" db="EMBL/GenBank/DDBJ databases">
        <title>Genome Sequence of Cubamyces cubensis.</title>
        <authorList>
            <person name="Buettner E."/>
        </authorList>
    </citation>
    <scope>NUCLEOTIDE SEQUENCE</scope>
    <source>
        <strain evidence="6">MPL-01</strain>
    </source>
</reference>
<comment type="caution">
    <text evidence="6">The sequence shown here is derived from an EMBL/GenBank/DDBJ whole genome shotgun (WGS) entry which is preliminary data.</text>
</comment>
<feature type="DNA-binding region" description="HMG box" evidence="3">
    <location>
        <begin position="16"/>
        <end position="87"/>
    </location>
</feature>
<dbReference type="InterPro" id="IPR009071">
    <property type="entry name" value="HMG_box_dom"/>
</dbReference>
<proteinExistence type="predicted"/>
<dbReference type="GO" id="GO:0005634">
    <property type="term" value="C:nucleus"/>
    <property type="evidence" value="ECO:0007669"/>
    <property type="project" value="UniProtKB-UniRule"/>
</dbReference>
<dbReference type="GO" id="GO:0030154">
    <property type="term" value="P:cell differentiation"/>
    <property type="evidence" value="ECO:0007669"/>
    <property type="project" value="TreeGrafter"/>
</dbReference>
<dbReference type="CDD" id="cd01389">
    <property type="entry name" value="HMG-box_ROX1-like"/>
    <property type="match status" value="1"/>
</dbReference>
<evidence type="ECO:0000256" key="2">
    <source>
        <dbReference type="ARBA" id="ARBA00023163"/>
    </source>
</evidence>